<dbReference type="PANTHER" id="PTHR45138:SF9">
    <property type="entry name" value="DIGUANYLATE CYCLASE DGCM-RELATED"/>
    <property type="match status" value="1"/>
</dbReference>
<dbReference type="Gene3D" id="3.30.70.270">
    <property type="match status" value="1"/>
</dbReference>
<keyword evidence="1" id="KW-0472">Membrane</keyword>
<feature type="transmembrane region" description="Helical" evidence="1">
    <location>
        <begin position="256"/>
        <end position="276"/>
    </location>
</feature>
<dbReference type="InterPro" id="IPR000160">
    <property type="entry name" value="GGDEF_dom"/>
</dbReference>
<keyword evidence="1" id="KW-1133">Transmembrane helix</keyword>
<dbReference type="PANTHER" id="PTHR45138">
    <property type="entry name" value="REGULATORY COMPONENTS OF SENSORY TRANSDUCTION SYSTEM"/>
    <property type="match status" value="1"/>
</dbReference>
<evidence type="ECO:0000313" key="4">
    <source>
        <dbReference type="Proteomes" id="UP001501676"/>
    </source>
</evidence>
<feature type="transmembrane region" description="Helical" evidence="1">
    <location>
        <begin position="288"/>
        <end position="310"/>
    </location>
</feature>
<name>A0ABP6T223_9ACTN</name>
<evidence type="ECO:0000256" key="1">
    <source>
        <dbReference type="SAM" id="Phobius"/>
    </source>
</evidence>
<dbReference type="CDD" id="cd01949">
    <property type="entry name" value="GGDEF"/>
    <property type="match status" value="1"/>
</dbReference>
<keyword evidence="1" id="KW-0812">Transmembrane</keyword>
<dbReference type="RefSeq" id="WP_345730181.1">
    <property type="nucleotide sequence ID" value="NZ_BAAAYN010000029.1"/>
</dbReference>
<dbReference type="EMBL" id="BAAAYN010000029">
    <property type="protein sequence ID" value="GAA3390626.1"/>
    <property type="molecule type" value="Genomic_DNA"/>
</dbReference>
<feature type="transmembrane region" description="Helical" evidence="1">
    <location>
        <begin position="93"/>
        <end position="111"/>
    </location>
</feature>
<feature type="transmembrane region" description="Helical" evidence="1">
    <location>
        <begin position="316"/>
        <end position="334"/>
    </location>
</feature>
<feature type="transmembrane region" description="Helical" evidence="1">
    <location>
        <begin position="131"/>
        <end position="150"/>
    </location>
</feature>
<organism evidence="3 4">
    <name type="scientific">Cryptosporangium minutisporangium</name>
    <dbReference type="NCBI Taxonomy" id="113569"/>
    <lineage>
        <taxon>Bacteria</taxon>
        <taxon>Bacillati</taxon>
        <taxon>Actinomycetota</taxon>
        <taxon>Actinomycetes</taxon>
        <taxon>Cryptosporangiales</taxon>
        <taxon>Cryptosporangiaceae</taxon>
        <taxon>Cryptosporangium</taxon>
    </lineage>
</organism>
<dbReference type="SUPFAM" id="SSF55073">
    <property type="entry name" value="Nucleotide cyclase"/>
    <property type="match status" value="1"/>
</dbReference>
<dbReference type="InterPro" id="IPR029787">
    <property type="entry name" value="Nucleotide_cyclase"/>
</dbReference>
<proteinExistence type="predicted"/>
<keyword evidence="4" id="KW-1185">Reference proteome</keyword>
<comment type="caution">
    <text evidence="3">The sequence shown here is derived from an EMBL/GenBank/DDBJ whole genome shotgun (WGS) entry which is preliminary data.</text>
</comment>
<sequence length="533" mass="56470">MTGATSLAAREPGGTAPEAIVRLLRADRALQWAALLGVAWLALYAVLTWRSQDDAELARFTANVLYLLPVVVAAVTGCLAARRRGRGNRTGRAWVVFAASGLLWLAGELVWSYQAYAAPDADTYPSPADVFYILSGLLIPVGLLVAFGRAGRPGSRRATLDVLLVALGLATLGWELLVAPQLDDSSGFDRLITVAYPLTDIAILVCLVSLGLSGHDRLPTSVRLVGWAYLVFAATDCGYSYQTISDSYGDASWLNIGYQLSAITLAIGGMVALRYPEAEAVPAVLGRDLTIVPLLVAAAAAWFVVAVQIAEAGLPFVPVVVAAVIVAGLLFRQLMVTRDRTRLAAELRDALAEQARLAVTDPLTGLHNRRHLQEALDLEVARARRSGAPLSLVVLDIDHFKQVNDAYGHAAGDAALVQTARRLGAVARAGDVIARHGGEEFAWLLPDTSGEGAAELAERLRAALAGTPVDLPESGPVEMSGSLGVATLRAPDDGTALMRDADRALYRAKEHGRNRVEVASDDRFTVPTAVPAG</sequence>
<gene>
    <name evidence="3" type="ORF">GCM10020369_45300</name>
</gene>
<accession>A0ABP6T223</accession>
<dbReference type="PROSITE" id="PS50887">
    <property type="entry name" value="GGDEF"/>
    <property type="match status" value="1"/>
</dbReference>
<evidence type="ECO:0000259" key="2">
    <source>
        <dbReference type="PROSITE" id="PS50887"/>
    </source>
</evidence>
<reference evidence="4" key="1">
    <citation type="journal article" date="2019" name="Int. J. Syst. Evol. Microbiol.">
        <title>The Global Catalogue of Microorganisms (GCM) 10K type strain sequencing project: providing services to taxonomists for standard genome sequencing and annotation.</title>
        <authorList>
            <consortium name="The Broad Institute Genomics Platform"/>
            <consortium name="The Broad Institute Genome Sequencing Center for Infectious Disease"/>
            <person name="Wu L."/>
            <person name="Ma J."/>
        </authorList>
    </citation>
    <scope>NUCLEOTIDE SEQUENCE [LARGE SCALE GENOMIC DNA]</scope>
    <source>
        <strain evidence="4">JCM 9458</strain>
    </source>
</reference>
<dbReference type="Proteomes" id="UP001501676">
    <property type="component" value="Unassembled WGS sequence"/>
</dbReference>
<feature type="transmembrane region" description="Helical" evidence="1">
    <location>
        <begin position="60"/>
        <end position="81"/>
    </location>
</feature>
<evidence type="ECO:0000313" key="3">
    <source>
        <dbReference type="EMBL" id="GAA3390626.1"/>
    </source>
</evidence>
<feature type="transmembrane region" description="Helical" evidence="1">
    <location>
        <begin position="162"/>
        <end position="182"/>
    </location>
</feature>
<dbReference type="InterPro" id="IPR050469">
    <property type="entry name" value="Diguanylate_Cyclase"/>
</dbReference>
<dbReference type="SMART" id="SM00267">
    <property type="entry name" value="GGDEF"/>
    <property type="match status" value="1"/>
</dbReference>
<feature type="transmembrane region" description="Helical" evidence="1">
    <location>
        <begin position="194"/>
        <end position="212"/>
    </location>
</feature>
<dbReference type="Pfam" id="PF00990">
    <property type="entry name" value="GGDEF"/>
    <property type="match status" value="1"/>
</dbReference>
<dbReference type="NCBIfam" id="TIGR00254">
    <property type="entry name" value="GGDEF"/>
    <property type="match status" value="1"/>
</dbReference>
<feature type="domain" description="GGDEF" evidence="2">
    <location>
        <begin position="388"/>
        <end position="521"/>
    </location>
</feature>
<dbReference type="InterPro" id="IPR043128">
    <property type="entry name" value="Rev_trsase/Diguanyl_cyclase"/>
</dbReference>
<feature type="transmembrane region" description="Helical" evidence="1">
    <location>
        <begin position="29"/>
        <end position="48"/>
    </location>
</feature>
<protein>
    <recommendedName>
        <fullName evidence="2">GGDEF domain-containing protein</fullName>
    </recommendedName>
</protein>